<dbReference type="GO" id="GO:0005886">
    <property type="term" value="C:plasma membrane"/>
    <property type="evidence" value="ECO:0007669"/>
    <property type="project" value="TreeGrafter"/>
</dbReference>
<dbReference type="Pfam" id="PF00990">
    <property type="entry name" value="GGDEF"/>
    <property type="match status" value="1"/>
</dbReference>
<evidence type="ECO:0000256" key="1">
    <source>
        <dbReference type="ARBA" id="ARBA00001946"/>
    </source>
</evidence>
<evidence type="ECO:0000256" key="2">
    <source>
        <dbReference type="ARBA" id="ARBA00012528"/>
    </source>
</evidence>
<keyword evidence="4" id="KW-0812">Transmembrane</keyword>
<dbReference type="Proteomes" id="UP000189545">
    <property type="component" value="Chromosome"/>
</dbReference>
<dbReference type="RefSeq" id="WP_237157938.1">
    <property type="nucleotide sequence ID" value="NZ_CP014782.1"/>
</dbReference>
<dbReference type="InterPro" id="IPR033444">
    <property type="entry name" value="MASE5"/>
</dbReference>
<comment type="catalytic activity">
    <reaction evidence="3">
        <text>2 GTP = 3',3'-c-di-GMP + 2 diphosphate</text>
        <dbReference type="Rhea" id="RHEA:24898"/>
        <dbReference type="ChEBI" id="CHEBI:33019"/>
        <dbReference type="ChEBI" id="CHEBI:37565"/>
        <dbReference type="ChEBI" id="CHEBI:58805"/>
        <dbReference type="EC" id="2.7.7.65"/>
    </reaction>
</comment>
<dbReference type="Gene3D" id="3.30.70.270">
    <property type="match status" value="1"/>
</dbReference>
<evidence type="ECO:0000256" key="3">
    <source>
        <dbReference type="ARBA" id="ARBA00034247"/>
    </source>
</evidence>
<feature type="transmembrane region" description="Helical" evidence="4">
    <location>
        <begin position="111"/>
        <end position="135"/>
    </location>
</feature>
<feature type="transmembrane region" description="Helical" evidence="4">
    <location>
        <begin position="55"/>
        <end position="73"/>
    </location>
</feature>
<dbReference type="GO" id="GO:1902201">
    <property type="term" value="P:negative regulation of bacterial-type flagellum-dependent cell motility"/>
    <property type="evidence" value="ECO:0007669"/>
    <property type="project" value="TreeGrafter"/>
</dbReference>
<organism evidence="6 7">
    <name type="scientific">Shewanella psychrophila</name>
    <dbReference type="NCBI Taxonomy" id="225848"/>
    <lineage>
        <taxon>Bacteria</taxon>
        <taxon>Pseudomonadati</taxon>
        <taxon>Pseudomonadota</taxon>
        <taxon>Gammaproteobacteria</taxon>
        <taxon>Alteromonadales</taxon>
        <taxon>Shewanellaceae</taxon>
        <taxon>Shewanella</taxon>
    </lineage>
</organism>
<gene>
    <name evidence="6" type="ORF">Sps_04928</name>
</gene>
<dbReference type="PROSITE" id="PS50887">
    <property type="entry name" value="GGDEF"/>
    <property type="match status" value="1"/>
</dbReference>
<dbReference type="SMART" id="SM00267">
    <property type="entry name" value="GGDEF"/>
    <property type="match status" value="1"/>
</dbReference>
<dbReference type="FunFam" id="3.30.70.270:FF:000001">
    <property type="entry name" value="Diguanylate cyclase domain protein"/>
    <property type="match status" value="1"/>
</dbReference>
<evidence type="ECO:0000259" key="5">
    <source>
        <dbReference type="PROSITE" id="PS50887"/>
    </source>
</evidence>
<dbReference type="EMBL" id="CP014782">
    <property type="protein sequence ID" value="AQS40008.1"/>
    <property type="molecule type" value="Genomic_DNA"/>
</dbReference>
<dbReference type="PANTHER" id="PTHR45138">
    <property type="entry name" value="REGULATORY COMPONENTS OF SENSORY TRANSDUCTION SYSTEM"/>
    <property type="match status" value="1"/>
</dbReference>
<feature type="domain" description="GGDEF" evidence="5">
    <location>
        <begin position="242"/>
        <end position="375"/>
    </location>
</feature>
<dbReference type="PANTHER" id="PTHR45138:SF9">
    <property type="entry name" value="DIGUANYLATE CYCLASE DGCM-RELATED"/>
    <property type="match status" value="1"/>
</dbReference>
<name>A0A1S6HX66_9GAMM</name>
<feature type="transmembrane region" description="Helical" evidence="4">
    <location>
        <begin position="166"/>
        <end position="191"/>
    </location>
</feature>
<dbReference type="GO" id="GO:0052621">
    <property type="term" value="F:diguanylate cyclase activity"/>
    <property type="evidence" value="ECO:0007669"/>
    <property type="project" value="UniProtKB-EC"/>
</dbReference>
<reference evidence="6 7" key="1">
    <citation type="submission" date="2016-03" db="EMBL/GenBank/DDBJ databases">
        <title>Complete genome sequence of Shewanella psychrophila WP2, a deep sea bacterium isolated from west Pacific sediment.</title>
        <authorList>
            <person name="Xu G."/>
            <person name="Jian H."/>
        </authorList>
    </citation>
    <scope>NUCLEOTIDE SEQUENCE [LARGE SCALE GENOMIC DNA]</scope>
    <source>
        <strain evidence="6 7">WP2</strain>
    </source>
</reference>
<dbReference type="STRING" id="225848.Sps_04928"/>
<feature type="transmembrane region" description="Helical" evidence="4">
    <location>
        <begin position="142"/>
        <end position="160"/>
    </location>
</feature>
<dbReference type="InterPro" id="IPR000160">
    <property type="entry name" value="GGDEF_dom"/>
</dbReference>
<feature type="transmembrane region" description="Helical" evidence="4">
    <location>
        <begin position="85"/>
        <end position="105"/>
    </location>
</feature>
<evidence type="ECO:0000313" key="6">
    <source>
        <dbReference type="EMBL" id="AQS40008.1"/>
    </source>
</evidence>
<dbReference type="InterPro" id="IPR043128">
    <property type="entry name" value="Rev_trsase/Diguanyl_cyclase"/>
</dbReference>
<dbReference type="Pfam" id="PF17178">
    <property type="entry name" value="MASE5"/>
    <property type="match status" value="1"/>
</dbReference>
<keyword evidence="4" id="KW-1133">Transmembrane helix</keyword>
<accession>A0A1S6HX66</accession>
<sequence>MDLKMPSSETQLKKECHLYLINGGKWAASMSIFILIAMLANIALQTSKVLLASNIVLYMMPVFLTILLAAVVIRVYSTDEISNNALLAYLCSLEFSWLFLIWMIFDSSEEIFAGNAALAGVESIVDVLVFTFAIALFVDRKIMLMGVLPLMLLSFFLRVTEIPDNYFFPLTKFICFFAIVITGQKILYTWFKTAVVRDIEKQYLLKHFRRMALIDGLTNISNRRHFDEILSQEIRASERNNHPLCMILIDVDYFKKLNDSLGHQVGDDCLVALAKVLTDVANRPRDLAARYGGEEFVMLLPDTDKSGACRIAEKLRTALSAVKIPHPDSDISEYITVSQGVCQWQEGILLDELVAEADKQLYLAKKSGRDCFKAV</sequence>
<dbReference type="KEGG" id="spsw:Sps_04928"/>
<dbReference type="NCBIfam" id="TIGR00254">
    <property type="entry name" value="GGDEF"/>
    <property type="match status" value="1"/>
</dbReference>
<dbReference type="InterPro" id="IPR029787">
    <property type="entry name" value="Nucleotide_cyclase"/>
</dbReference>
<dbReference type="InterPro" id="IPR050469">
    <property type="entry name" value="Diguanylate_Cyclase"/>
</dbReference>
<protein>
    <recommendedName>
        <fullName evidence="2">diguanylate cyclase</fullName>
        <ecNumber evidence="2">2.7.7.65</ecNumber>
    </recommendedName>
</protein>
<comment type="cofactor">
    <cofactor evidence="1">
        <name>Mg(2+)</name>
        <dbReference type="ChEBI" id="CHEBI:18420"/>
    </cofactor>
</comment>
<dbReference type="CDD" id="cd01949">
    <property type="entry name" value="GGDEF"/>
    <property type="match status" value="1"/>
</dbReference>
<dbReference type="SUPFAM" id="SSF55073">
    <property type="entry name" value="Nucleotide cyclase"/>
    <property type="match status" value="1"/>
</dbReference>
<keyword evidence="7" id="KW-1185">Reference proteome</keyword>
<dbReference type="AlphaFoldDB" id="A0A1S6HX66"/>
<proteinExistence type="predicted"/>
<feature type="transmembrane region" description="Helical" evidence="4">
    <location>
        <begin position="20"/>
        <end position="43"/>
    </location>
</feature>
<keyword evidence="4" id="KW-0472">Membrane</keyword>
<dbReference type="GO" id="GO:0043709">
    <property type="term" value="P:cell adhesion involved in single-species biofilm formation"/>
    <property type="evidence" value="ECO:0007669"/>
    <property type="project" value="TreeGrafter"/>
</dbReference>
<dbReference type="EC" id="2.7.7.65" evidence="2"/>
<evidence type="ECO:0000256" key="4">
    <source>
        <dbReference type="SAM" id="Phobius"/>
    </source>
</evidence>
<evidence type="ECO:0000313" key="7">
    <source>
        <dbReference type="Proteomes" id="UP000189545"/>
    </source>
</evidence>